<evidence type="ECO:0000259" key="1">
    <source>
        <dbReference type="Pfam" id="PF00534"/>
    </source>
</evidence>
<accession>A0A1Q2SP75</accession>
<evidence type="ECO:0000313" key="3">
    <source>
        <dbReference type="EMBL" id="BAW80965.1"/>
    </source>
</evidence>
<dbReference type="OrthoDB" id="9802525at2"/>
<dbReference type="InterPro" id="IPR001296">
    <property type="entry name" value="Glyco_trans_1"/>
</dbReference>
<keyword evidence="3" id="KW-0808">Transferase</keyword>
<dbReference type="Gene3D" id="3.40.50.2000">
    <property type="entry name" value="Glycogen Phosphorylase B"/>
    <property type="match status" value="2"/>
</dbReference>
<dbReference type="PANTHER" id="PTHR12526">
    <property type="entry name" value="GLYCOSYLTRANSFERASE"/>
    <property type="match status" value="1"/>
</dbReference>
<dbReference type="KEGG" id="ntt:TAO_1595"/>
<dbReference type="Pfam" id="PF00534">
    <property type="entry name" value="Glycos_transf_1"/>
    <property type="match status" value="1"/>
</dbReference>
<dbReference type="GO" id="GO:0016757">
    <property type="term" value="F:glycosyltransferase activity"/>
    <property type="evidence" value="ECO:0007669"/>
    <property type="project" value="InterPro"/>
</dbReference>
<dbReference type="PANTHER" id="PTHR12526:SF630">
    <property type="entry name" value="GLYCOSYLTRANSFERASE"/>
    <property type="match status" value="1"/>
</dbReference>
<protein>
    <submittedName>
        <fullName evidence="3">Glycosyl transferase family protein</fullName>
    </submittedName>
</protein>
<evidence type="ECO:0000313" key="4">
    <source>
        <dbReference type="Proteomes" id="UP000243679"/>
    </source>
</evidence>
<evidence type="ECO:0000259" key="2">
    <source>
        <dbReference type="Pfam" id="PF13439"/>
    </source>
</evidence>
<proteinExistence type="predicted"/>
<reference evidence="3 4" key="1">
    <citation type="journal article" date="2017" name="ISME J.">
        <title>An acid-tolerant ammonia-oxidizing ?-proteobacterium from soil.</title>
        <authorList>
            <person name="Hayatsu M."/>
            <person name="Tago K."/>
            <person name="Uchiyama I."/>
            <person name="Toyoda A."/>
            <person name="Wang Y."/>
            <person name="Shimomura Y."/>
            <person name="Okubo T."/>
            <person name="Kurisu F."/>
            <person name="Hirono Y."/>
            <person name="Nonaka K."/>
            <person name="Akiyama H."/>
            <person name="Itoh T."/>
            <person name="Takami H."/>
        </authorList>
    </citation>
    <scope>NUCLEOTIDE SEQUENCE [LARGE SCALE GENOMIC DNA]</scope>
    <source>
        <strain evidence="3 4">TAO100</strain>
    </source>
</reference>
<dbReference type="Proteomes" id="UP000243679">
    <property type="component" value="Chromosome"/>
</dbReference>
<feature type="domain" description="Glycosyl transferase family 1" evidence="1">
    <location>
        <begin position="166"/>
        <end position="313"/>
    </location>
</feature>
<sequence>MKISQIMLSKGFGGAERYFVDLCLALTAAGHQVQAICHPKFQQQGLLEHCPQLTLSSARTYGPWDRWAAHKIKRRIASFQPTLIHTHLARGAWIGGKIAANLDVPSLVNIHNYVKLKRYTYIDTFIPSTIDQEKFLINEGISPEKIVCIPHFSRLQPVDTPHILTNNTPVFATLGRFVKKKGMDVLLRAFAHYINQGGQAKLRIGGAGEEEEALFRLCQDLHLSKQVEFCGWINDISEFLSQADIFILPSLHEAFGIVVLEAMALGVLIITTRTQGPLEILNPEAAYFVEVGDSIGLAKAMAEAAAHPQLAHQKAATALALFKDKYTLAAVLPKILQLYQTIEARSFI</sequence>
<dbReference type="RefSeq" id="WP_096527453.1">
    <property type="nucleotide sequence ID" value="NZ_AP014836.1"/>
</dbReference>
<organism evidence="3 4">
    <name type="scientific">Candidatus Nitrosoglobus terrae</name>
    <dbReference type="NCBI Taxonomy" id="1630141"/>
    <lineage>
        <taxon>Bacteria</taxon>
        <taxon>Pseudomonadati</taxon>
        <taxon>Pseudomonadota</taxon>
        <taxon>Gammaproteobacteria</taxon>
        <taxon>Chromatiales</taxon>
        <taxon>Chromatiaceae</taxon>
        <taxon>Candidatus Nitrosoglobus</taxon>
    </lineage>
</organism>
<name>A0A1Q2SP75_9GAMM</name>
<dbReference type="CDD" id="cd03811">
    <property type="entry name" value="GT4_GT28_WabH-like"/>
    <property type="match status" value="1"/>
</dbReference>
<dbReference type="SUPFAM" id="SSF53756">
    <property type="entry name" value="UDP-Glycosyltransferase/glycogen phosphorylase"/>
    <property type="match status" value="1"/>
</dbReference>
<dbReference type="InterPro" id="IPR028098">
    <property type="entry name" value="Glyco_trans_4-like_N"/>
</dbReference>
<dbReference type="GO" id="GO:1901135">
    <property type="term" value="P:carbohydrate derivative metabolic process"/>
    <property type="evidence" value="ECO:0007669"/>
    <property type="project" value="UniProtKB-ARBA"/>
</dbReference>
<dbReference type="Pfam" id="PF13439">
    <property type="entry name" value="Glyco_transf_4"/>
    <property type="match status" value="1"/>
</dbReference>
<dbReference type="EMBL" id="AP014836">
    <property type="protein sequence ID" value="BAW80965.1"/>
    <property type="molecule type" value="Genomic_DNA"/>
</dbReference>
<keyword evidence="4" id="KW-1185">Reference proteome</keyword>
<gene>
    <name evidence="3" type="ORF">TAO_1595</name>
</gene>
<feature type="domain" description="Glycosyltransferase subfamily 4-like N-terminal" evidence="2">
    <location>
        <begin position="12"/>
        <end position="150"/>
    </location>
</feature>
<dbReference type="AlphaFoldDB" id="A0A1Q2SP75"/>